<proteinExistence type="predicted"/>
<evidence type="ECO:0000313" key="2">
    <source>
        <dbReference type="EMBL" id="MBF4473947.1"/>
    </source>
</evidence>
<comment type="caution">
    <text evidence="2">The sequence shown here is derived from an EMBL/GenBank/DDBJ whole genome shotgun (WGS) entry which is preliminary data.</text>
</comment>
<dbReference type="EMBL" id="JADIIL010000003">
    <property type="protein sequence ID" value="MBF4473947.1"/>
    <property type="molecule type" value="Genomic_DNA"/>
</dbReference>
<dbReference type="AlphaFoldDB" id="A0A843AFL5"/>
<protein>
    <submittedName>
        <fullName evidence="2">DUF3792 family protein</fullName>
    </submittedName>
</protein>
<feature type="transmembrane region" description="Helical" evidence="1">
    <location>
        <begin position="21"/>
        <end position="46"/>
    </location>
</feature>
<feature type="transmembrane region" description="Helical" evidence="1">
    <location>
        <begin position="119"/>
        <end position="140"/>
    </location>
</feature>
<name>A0A843AFL5_METFO</name>
<evidence type="ECO:0000313" key="3">
    <source>
        <dbReference type="Proteomes" id="UP000606900"/>
    </source>
</evidence>
<keyword evidence="1" id="KW-0812">Transmembrane</keyword>
<dbReference type="RefSeq" id="WP_276697878.1">
    <property type="nucleotide sequence ID" value="NZ_JADIIL010000003.1"/>
</dbReference>
<dbReference type="Proteomes" id="UP000606900">
    <property type="component" value="Unassembled WGS sequence"/>
</dbReference>
<feature type="transmembrane region" description="Helical" evidence="1">
    <location>
        <begin position="85"/>
        <end position="107"/>
    </location>
</feature>
<organism evidence="2 3">
    <name type="scientific">Methanobacterium formicicum</name>
    <dbReference type="NCBI Taxonomy" id="2162"/>
    <lineage>
        <taxon>Archaea</taxon>
        <taxon>Methanobacteriati</taxon>
        <taxon>Methanobacteriota</taxon>
        <taxon>Methanomada group</taxon>
        <taxon>Methanobacteria</taxon>
        <taxon>Methanobacteriales</taxon>
        <taxon>Methanobacteriaceae</taxon>
        <taxon>Methanobacterium</taxon>
    </lineage>
</organism>
<reference evidence="2" key="1">
    <citation type="submission" date="2020-10" db="EMBL/GenBank/DDBJ databases">
        <title>Dehalococcoides mccartyi of a TCE/Cr reducing biochatode.</title>
        <authorList>
            <person name="Matturro B."/>
        </authorList>
    </citation>
    <scope>NUCLEOTIDE SEQUENCE</scope>
    <source>
        <strain evidence="2">Bin2</strain>
    </source>
</reference>
<accession>A0A843AFL5</accession>
<keyword evidence="1" id="KW-0472">Membrane</keyword>
<evidence type="ECO:0000256" key="1">
    <source>
        <dbReference type="SAM" id="Phobius"/>
    </source>
</evidence>
<keyword evidence="1" id="KW-1133">Transmembrane helix</keyword>
<feature type="transmembrane region" description="Helical" evidence="1">
    <location>
        <begin position="58"/>
        <end position="78"/>
    </location>
</feature>
<sequence length="143" mass="15417">MADKNQKQSFRTKYLDKGFNLVSISTGIIITFVICFFISLITYTIIPSTNLSILEINLINAIEVIGVSVIGGFIATYIGKEKQLLNGICVGLGIILISIISNVYLIIQGHSNLDSSSPIITLFATLGYILAPTLGSYIAIKAT</sequence>
<gene>
    <name evidence="2" type="ORF">ISP06_00540</name>
</gene>